<dbReference type="RefSeq" id="WP_226613403.1">
    <property type="nucleotide sequence ID" value="NZ_JAJAQI010000055.1"/>
</dbReference>
<feature type="region of interest" description="Disordered" evidence="1">
    <location>
        <begin position="79"/>
        <end position="110"/>
    </location>
</feature>
<comment type="caution">
    <text evidence="3">The sequence shown here is derived from an EMBL/GenBank/DDBJ whole genome shotgun (WGS) entry which is preliminary data.</text>
</comment>
<keyword evidence="2" id="KW-0812">Transmembrane</keyword>
<dbReference type="AlphaFoldDB" id="A0A9X1LD93"/>
<name>A0A9X1LD93_9PROT</name>
<proteinExistence type="predicted"/>
<protein>
    <submittedName>
        <fullName evidence="3">Uncharacterized protein</fullName>
    </submittedName>
</protein>
<dbReference type="Proteomes" id="UP001139311">
    <property type="component" value="Unassembled WGS sequence"/>
</dbReference>
<keyword evidence="2" id="KW-1133">Transmembrane helix</keyword>
<keyword evidence="4" id="KW-1185">Reference proteome</keyword>
<feature type="transmembrane region" description="Helical" evidence="2">
    <location>
        <begin position="55"/>
        <end position="77"/>
    </location>
</feature>
<evidence type="ECO:0000313" key="4">
    <source>
        <dbReference type="Proteomes" id="UP001139311"/>
    </source>
</evidence>
<keyword evidence="2" id="KW-0472">Membrane</keyword>
<reference evidence="3" key="1">
    <citation type="submission" date="2021-10" db="EMBL/GenBank/DDBJ databases">
        <title>Roseicella aerolatum sp. nov., isolated from aerosols of e-waste dismantling site.</title>
        <authorList>
            <person name="Qin T."/>
        </authorList>
    </citation>
    <scope>NUCLEOTIDE SEQUENCE</scope>
    <source>
        <strain evidence="3">GB24</strain>
    </source>
</reference>
<accession>A0A9X1LD93</accession>
<evidence type="ECO:0000256" key="2">
    <source>
        <dbReference type="SAM" id="Phobius"/>
    </source>
</evidence>
<evidence type="ECO:0000256" key="1">
    <source>
        <dbReference type="SAM" id="MobiDB-lite"/>
    </source>
</evidence>
<dbReference type="EMBL" id="JAJAQI010000055">
    <property type="protein sequence ID" value="MCB4824858.1"/>
    <property type="molecule type" value="Genomic_DNA"/>
</dbReference>
<organism evidence="3 4">
    <name type="scientific">Roseicella aerolata</name>
    <dbReference type="NCBI Taxonomy" id="2883479"/>
    <lineage>
        <taxon>Bacteria</taxon>
        <taxon>Pseudomonadati</taxon>
        <taxon>Pseudomonadota</taxon>
        <taxon>Alphaproteobacteria</taxon>
        <taxon>Acetobacterales</taxon>
        <taxon>Roseomonadaceae</taxon>
        <taxon>Roseicella</taxon>
    </lineage>
</organism>
<sequence length="110" mass="11417">MTTQSDLVEVHLPFRGIGDRLFAALRGRRALAMLGLAVVAAGLASQWSWLTAIGVAPILVSLAPCAAMCALGLCMAGRSGRSCPAGKARTEPRAAEPTPQAPDRAHQIQA</sequence>
<feature type="transmembrane region" description="Helical" evidence="2">
    <location>
        <begin position="30"/>
        <end position="49"/>
    </location>
</feature>
<evidence type="ECO:0000313" key="3">
    <source>
        <dbReference type="EMBL" id="MCB4824858.1"/>
    </source>
</evidence>
<gene>
    <name evidence="3" type="ORF">LHA35_24305</name>
</gene>